<reference evidence="3" key="1">
    <citation type="submission" date="2016-06" db="EMBL/GenBank/DDBJ databases">
        <title>Parallel loss of symbiosis genes in relatives of nitrogen-fixing non-legume Parasponia.</title>
        <authorList>
            <person name="Van Velzen R."/>
            <person name="Holmer R."/>
            <person name="Bu F."/>
            <person name="Rutten L."/>
            <person name="Van Zeijl A."/>
            <person name="Liu W."/>
            <person name="Santuari L."/>
            <person name="Cao Q."/>
            <person name="Sharma T."/>
            <person name="Shen D."/>
            <person name="Roswanjaya Y."/>
            <person name="Wardhani T."/>
            <person name="Kalhor M.S."/>
            <person name="Jansen J."/>
            <person name="Van den Hoogen J."/>
            <person name="Gungor B."/>
            <person name="Hartog M."/>
            <person name="Hontelez J."/>
            <person name="Verver J."/>
            <person name="Yang W.-C."/>
            <person name="Schijlen E."/>
            <person name="Repin R."/>
            <person name="Schilthuizen M."/>
            <person name="Schranz E."/>
            <person name="Heidstra R."/>
            <person name="Miyata K."/>
            <person name="Fedorova E."/>
            <person name="Kohlen W."/>
            <person name="Bisseling T."/>
            <person name="Smit S."/>
            <person name="Geurts R."/>
        </authorList>
    </citation>
    <scope>NUCLEOTIDE SEQUENCE [LARGE SCALE GENOMIC DNA]</scope>
    <source>
        <strain evidence="3">cv. WU1-14</strain>
    </source>
</reference>
<evidence type="ECO:0000256" key="1">
    <source>
        <dbReference type="SAM" id="MobiDB-lite"/>
    </source>
</evidence>
<accession>A0A2P5CTN7</accession>
<dbReference type="AlphaFoldDB" id="A0A2P5CTN7"/>
<dbReference type="EMBL" id="JXTB01000096">
    <property type="protein sequence ID" value="PON64409.1"/>
    <property type="molecule type" value="Genomic_DNA"/>
</dbReference>
<evidence type="ECO:0000313" key="3">
    <source>
        <dbReference type="Proteomes" id="UP000237105"/>
    </source>
</evidence>
<organism evidence="2 3">
    <name type="scientific">Parasponia andersonii</name>
    <name type="common">Sponia andersonii</name>
    <dbReference type="NCBI Taxonomy" id="3476"/>
    <lineage>
        <taxon>Eukaryota</taxon>
        <taxon>Viridiplantae</taxon>
        <taxon>Streptophyta</taxon>
        <taxon>Embryophyta</taxon>
        <taxon>Tracheophyta</taxon>
        <taxon>Spermatophyta</taxon>
        <taxon>Magnoliopsida</taxon>
        <taxon>eudicotyledons</taxon>
        <taxon>Gunneridae</taxon>
        <taxon>Pentapetalae</taxon>
        <taxon>rosids</taxon>
        <taxon>fabids</taxon>
        <taxon>Rosales</taxon>
        <taxon>Cannabaceae</taxon>
        <taxon>Parasponia</taxon>
    </lineage>
</organism>
<feature type="region of interest" description="Disordered" evidence="1">
    <location>
        <begin position="72"/>
        <end position="102"/>
    </location>
</feature>
<comment type="caution">
    <text evidence="2">The sequence shown here is derived from an EMBL/GenBank/DDBJ whole genome shotgun (WGS) entry which is preliminary data.</text>
</comment>
<dbReference type="Proteomes" id="UP000237105">
    <property type="component" value="Unassembled WGS sequence"/>
</dbReference>
<name>A0A2P5CTN7_PARAD</name>
<evidence type="ECO:0000313" key="2">
    <source>
        <dbReference type="EMBL" id="PON64409.1"/>
    </source>
</evidence>
<dbReference type="OrthoDB" id="10511604at2759"/>
<protein>
    <submittedName>
        <fullName evidence="2">Uncharacterized protein</fullName>
    </submittedName>
</protein>
<gene>
    <name evidence="2" type="ORF">PanWU01x14_124780</name>
</gene>
<sequence length="142" mass="15485">MVIPGMQLLFHLMPPGHLVPPTHYRAKDRDCGELPNLKSIGRGGKRSQESESGLYVSTVRRFSISTKFKMNLMPPTTMDRGRSSKMPGRRVGATDGEEEAIGIEEVGGGGLVVAPGEDGGRNQMLQTGSKAKGWFLCFANHW</sequence>
<keyword evidence="3" id="KW-1185">Reference proteome</keyword>
<proteinExistence type="predicted"/>